<evidence type="ECO:0008006" key="10">
    <source>
        <dbReference type="Google" id="ProtNLM"/>
    </source>
</evidence>
<feature type="transmembrane region" description="Helical" evidence="7">
    <location>
        <begin position="131"/>
        <end position="151"/>
    </location>
</feature>
<dbReference type="PANTHER" id="PTHR28286:SF1">
    <property type="entry name" value="30 KDA HEAT SHOCK PROTEIN-RELATED"/>
    <property type="match status" value="1"/>
</dbReference>
<comment type="subcellular location">
    <subcellularLocation>
        <location evidence="1">Membrane</location>
        <topology evidence="1">Multi-pass membrane protein</topology>
    </subcellularLocation>
</comment>
<dbReference type="PRINTS" id="PR00251">
    <property type="entry name" value="BACTRLOPSIN"/>
</dbReference>
<evidence type="ECO:0000313" key="9">
    <source>
        <dbReference type="Proteomes" id="UP000279236"/>
    </source>
</evidence>
<reference evidence="8 9" key="1">
    <citation type="submission" date="2018-11" db="EMBL/GenBank/DDBJ databases">
        <title>Genome sequence of Apiotrichum porosum DSM 27194.</title>
        <authorList>
            <person name="Aliyu H."/>
            <person name="Gorte O."/>
            <person name="Ochsenreither K."/>
        </authorList>
    </citation>
    <scope>NUCLEOTIDE SEQUENCE [LARGE SCALE GENOMIC DNA]</scope>
    <source>
        <strain evidence="8 9">DSM 27194</strain>
    </source>
</reference>
<feature type="transmembrane region" description="Helical" evidence="7">
    <location>
        <begin position="106"/>
        <end position="126"/>
    </location>
</feature>
<dbReference type="SUPFAM" id="SSF81321">
    <property type="entry name" value="Family A G protein-coupled receptor-like"/>
    <property type="match status" value="1"/>
</dbReference>
<protein>
    <recommendedName>
        <fullName evidence="10">Ion channel activity</fullName>
    </recommendedName>
</protein>
<dbReference type="Proteomes" id="UP000279236">
    <property type="component" value="Unassembled WGS sequence"/>
</dbReference>
<keyword evidence="4 7" id="KW-1133">Transmembrane helix</keyword>
<feature type="region of interest" description="Disordered" evidence="6">
    <location>
        <begin position="276"/>
        <end position="351"/>
    </location>
</feature>
<dbReference type="AlphaFoldDB" id="A0A427XK24"/>
<feature type="transmembrane region" description="Helical" evidence="7">
    <location>
        <begin position="29"/>
        <end position="50"/>
    </location>
</feature>
<accession>A0A427XK24</accession>
<keyword evidence="5 7" id="KW-0472">Membrane</keyword>
<evidence type="ECO:0000256" key="5">
    <source>
        <dbReference type="ARBA" id="ARBA00023136"/>
    </source>
</evidence>
<keyword evidence="9" id="KW-1185">Reference proteome</keyword>
<evidence type="ECO:0000256" key="1">
    <source>
        <dbReference type="ARBA" id="ARBA00004141"/>
    </source>
</evidence>
<gene>
    <name evidence="8" type="ORF">EHS24_001278</name>
</gene>
<dbReference type="GO" id="GO:0005783">
    <property type="term" value="C:endoplasmic reticulum"/>
    <property type="evidence" value="ECO:0007669"/>
    <property type="project" value="TreeGrafter"/>
</dbReference>
<keyword evidence="3 7" id="KW-0812">Transmembrane</keyword>
<evidence type="ECO:0000256" key="2">
    <source>
        <dbReference type="ARBA" id="ARBA00008130"/>
    </source>
</evidence>
<dbReference type="SMART" id="SM01021">
    <property type="entry name" value="Bac_rhodopsin"/>
    <property type="match status" value="1"/>
</dbReference>
<evidence type="ECO:0000256" key="7">
    <source>
        <dbReference type="SAM" id="Phobius"/>
    </source>
</evidence>
<dbReference type="Pfam" id="PF01036">
    <property type="entry name" value="Bac_rhodopsin"/>
    <property type="match status" value="1"/>
</dbReference>
<feature type="transmembrane region" description="Helical" evidence="7">
    <location>
        <begin position="189"/>
        <end position="207"/>
    </location>
</feature>
<proteinExistence type="inferred from homology"/>
<dbReference type="GeneID" id="39585821"/>
<feature type="transmembrane region" description="Helical" evidence="7">
    <location>
        <begin position="157"/>
        <end position="177"/>
    </location>
</feature>
<dbReference type="PANTHER" id="PTHR28286">
    <property type="match status" value="1"/>
</dbReference>
<feature type="transmembrane region" description="Helical" evidence="7">
    <location>
        <begin position="227"/>
        <end position="248"/>
    </location>
</feature>
<comment type="caution">
    <text evidence="8">The sequence shown here is derived from an EMBL/GenBank/DDBJ whole genome shotgun (WGS) entry which is preliminary data.</text>
</comment>
<comment type="similarity">
    <text evidence="2">Belongs to the archaeal/bacterial/fungal opsin family.</text>
</comment>
<evidence type="ECO:0000256" key="4">
    <source>
        <dbReference type="ARBA" id="ARBA00022989"/>
    </source>
</evidence>
<evidence type="ECO:0000256" key="3">
    <source>
        <dbReference type="ARBA" id="ARBA00022692"/>
    </source>
</evidence>
<feature type="transmembrane region" description="Helical" evidence="7">
    <location>
        <begin position="57"/>
        <end position="75"/>
    </location>
</feature>
<dbReference type="GO" id="GO:0005886">
    <property type="term" value="C:plasma membrane"/>
    <property type="evidence" value="ECO:0007669"/>
    <property type="project" value="TreeGrafter"/>
</dbReference>
<dbReference type="OrthoDB" id="536545at2759"/>
<dbReference type="InterPro" id="IPR001425">
    <property type="entry name" value="Arc/bac/fun_rhodopsins"/>
</dbReference>
<dbReference type="CDD" id="cd15239">
    <property type="entry name" value="7tm_YRO2_fungal-like"/>
    <property type="match status" value="1"/>
</dbReference>
<evidence type="ECO:0000256" key="6">
    <source>
        <dbReference type="SAM" id="MobiDB-lite"/>
    </source>
</evidence>
<dbReference type="Gene3D" id="1.20.1070.10">
    <property type="entry name" value="Rhodopsin 7-helix transmembrane proteins"/>
    <property type="match status" value="1"/>
</dbReference>
<dbReference type="RefSeq" id="XP_028474386.1">
    <property type="nucleotide sequence ID" value="XM_028617079.1"/>
</dbReference>
<sequence length="351" mass="38978">MVVPRILTPLDVNPPTGAVQHITVRGSDWLWAVFCIFIVFDLGFMAWMLCVPRGKRLFHQIAVMILTLTALTYFSQASNLGWTVTRTQFGHYTVAGTWRQIWWCRYVNWILTLPLLLVEITLASALPLSDIVILAFAGGFIWANLLVGALVQSSYKWGYYTFACVSMLYMWWVLIMPARKSAKVLRGDYHIIATVSAVWISFMYALYAVCWACCEGANVVSNDSEMVWYGILDILTKPCFLFYFLAALTDCDLAVLQLNSGKYTESGINRSTAATGEVVGDVEKSREPAVESPPLTKSFPGRGQHDVIPDTADTTVPTEQPTTVTTPPATAAQHTEPRYSGATLEGDVGHH</sequence>
<dbReference type="InterPro" id="IPR043476">
    <property type="entry name" value="Yro2-like_7TM"/>
</dbReference>
<evidence type="ECO:0000313" key="8">
    <source>
        <dbReference type="EMBL" id="RSH79239.1"/>
    </source>
</evidence>
<organism evidence="8 9">
    <name type="scientific">Apiotrichum porosum</name>
    <dbReference type="NCBI Taxonomy" id="105984"/>
    <lineage>
        <taxon>Eukaryota</taxon>
        <taxon>Fungi</taxon>
        <taxon>Dikarya</taxon>
        <taxon>Basidiomycota</taxon>
        <taxon>Agaricomycotina</taxon>
        <taxon>Tremellomycetes</taxon>
        <taxon>Trichosporonales</taxon>
        <taxon>Trichosporonaceae</taxon>
        <taxon>Apiotrichum</taxon>
    </lineage>
</organism>
<dbReference type="EMBL" id="RSCE01000010">
    <property type="protein sequence ID" value="RSH79239.1"/>
    <property type="molecule type" value="Genomic_DNA"/>
</dbReference>
<feature type="compositionally biased region" description="Low complexity" evidence="6">
    <location>
        <begin position="311"/>
        <end position="334"/>
    </location>
</feature>
<name>A0A427XK24_9TREE</name>